<accession>A0A0A9HY22</accession>
<reference evidence="1" key="2">
    <citation type="journal article" date="2015" name="Data Brief">
        <title>Shoot transcriptome of the giant reed, Arundo donax.</title>
        <authorList>
            <person name="Barrero R.A."/>
            <person name="Guerrero F.D."/>
            <person name="Moolhuijzen P."/>
            <person name="Goolsby J.A."/>
            <person name="Tidwell J."/>
            <person name="Bellgard S.E."/>
            <person name="Bellgard M.I."/>
        </authorList>
    </citation>
    <scope>NUCLEOTIDE SEQUENCE</scope>
    <source>
        <tissue evidence="1">Shoot tissue taken approximately 20 cm above the soil surface</tissue>
    </source>
</reference>
<dbReference type="AlphaFoldDB" id="A0A0A9HY22"/>
<sequence>MLLSLRVPTSAVPLPQCLFSRALPRVLLQVPTTPRLAAAYRAHPWSLEAALVELSLLARPQPFAGTLALGGTNCET</sequence>
<organism evidence="1">
    <name type="scientific">Arundo donax</name>
    <name type="common">Giant reed</name>
    <name type="synonym">Donax arundinaceus</name>
    <dbReference type="NCBI Taxonomy" id="35708"/>
    <lineage>
        <taxon>Eukaryota</taxon>
        <taxon>Viridiplantae</taxon>
        <taxon>Streptophyta</taxon>
        <taxon>Embryophyta</taxon>
        <taxon>Tracheophyta</taxon>
        <taxon>Spermatophyta</taxon>
        <taxon>Magnoliopsida</taxon>
        <taxon>Liliopsida</taxon>
        <taxon>Poales</taxon>
        <taxon>Poaceae</taxon>
        <taxon>PACMAD clade</taxon>
        <taxon>Arundinoideae</taxon>
        <taxon>Arundineae</taxon>
        <taxon>Arundo</taxon>
    </lineage>
</organism>
<protein>
    <submittedName>
        <fullName evidence="1">Uncharacterized protein</fullName>
    </submittedName>
</protein>
<reference evidence="1" key="1">
    <citation type="submission" date="2014-09" db="EMBL/GenBank/DDBJ databases">
        <authorList>
            <person name="Magalhaes I.L.F."/>
            <person name="Oliveira U."/>
            <person name="Santos F.R."/>
            <person name="Vidigal T.H.D.A."/>
            <person name="Brescovit A.D."/>
            <person name="Santos A.J."/>
        </authorList>
    </citation>
    <scope>NUCLEOTIDE SEQUENCE</scope>
    <source>
        <tissue evidence="1">Shoot tissue taken approximately 20 cm above the soil surface</tissue>
    </source>
</reference>
<name>A0A0A9HY22_ARUDO</name>
<evidence type="ECO:0000313" key="1">
    <source>
        <dbReference type="EMBL" id="JAE37823.1"/>
    </source>
</evidence>
<dbReference type="EMBL" id="GBRH01160073">
    <property type="protein sequence ID" value="JAE37823.1"/>
    <property type="molecule type" value="Transcribed_RNA"/>
</dbReference>
<proteinExistence type="predicted"/>